<dbReference type="PANTHER" id="PTHR43523:SF2">
    <property type="entry name" value="GLUCOSE-1-PHOSPHATE ADENYLYLTRANSFERASE"/>
    <property type="match status" value="1"/>
</dbReference>
<dbReference type="Pfam" id="PF00483">
    <property type="entry name" value="NTP_transferase"/>
    <property type="match status" value="1"/>
</dbReference>
<comment type="similarity">
    <text evidence="1">Belongs to the bacterial/plant glucose-1-phosphate adenylyltransferase family.</text>
</comment>
<dbReference type="InterPro" id="IPR005836">
    <property type="entry name" value="ADP_Glu_pyroP_CS"/>
</dbReference>
<dbReference type="PROSITE" id="PS00809">
    <property type="entry name" value="ADP_GLC_PYROPHOSPH_2"/>
    <property type="match status" value="1"/>
</dbReference>
<evidence type="ECO:0000256" key="6">
    <source>
        <dbReference type="ARBA" id="ARBA00023056"/>
    </source>
</evidence>
<dbReference type="InterPro" id="IPR029044">
    <property type="entry name" value="Nucleotide-diphossugar_trans"/>
</dbReference>
<evidence type="ECO:0000256" key="2">
    <source>
        <dbReference type="ARBA" id="ARBA00022679"/>
    </source>
</evidence>
<reference evidence="9" key="1">
    <citation type="submission" date="2018-06" db="EMBL/GenBank/DDBJ databases">
        <authorList>
            <person name="Zhirakovskaya E."/>
        </authorList>
    </citation>
    <scope>NUCLEOTIDE SEQUENCE</scope>
</reference>
<feature type="domain" description="Nucleotidyl transferase" evidence="7">
    <location>
        <begin position="5"/>
        <end position="271"/>
    </location>
</feature>
<dbReference type="NCBIfam" id="TIGR02091">
    <property type="entry name" value="glgC"/>
    <property type="match status" value="1"/>
</dbReference>
<dbReference type="SUPFAM" id="SSF53448">
    <property type="entry name" value="Nucleotide-diphospho-sugar transferases"/>
    <property type="match status" value="1"/>
</dbReference>
<dbReference type="GO" id="GO:0008878">
    <property type="term" value="F:glucose-1-phosphate adenylyltransferase activity"/>
    <property type="evidence" value="ECO:0007669"/>
    <property type="project" value="UniProtKB-EC"/>
</dbReference>
<dbReference type="InterPro" id="IPR023049">
    <property type="entry name" value="GlgC_bac"/>
</dbReference>
<dbReference type="InterPro" id="IPR011004">
    <property type="entry name" value="Trimer_LpxA-like_sf"/>
</dbReference>
<keyword evidence="6" id="KW-0320">Glycogen biosynthesis</keyword>
<sequence length="410" mass="46461">MRLLTMILAGGEGKRLYPLTKDRSKPAVPFGGRYRIIDFVLSNFINSGFAKIKILTQFKSDSLNRHVSAGWRLSPILDQYIDLVPAQMRTGRDWYKGTADAIYQNMHLIEDDNPDYICVFGGDHIYKMDISQMLKYHIDKKADLTVSAIAYPLEKAKQFGVMEIDTDSRVTNFVEKSPNPKPIPSRPDYALVSMGNYIFSREALDKAVCDDATKNTEHDFGKNIVRAMIGAHNVFAYDFDTNEPPGMTEDERGYWRDVGDIDQYWETSMDLVSVSPRFNLYNQQWPIRCHYHPYPPAKFVFAEIGKRAGIATDSMVSEGCIISGGSITRTILSPHCRINSYSEVTESVLMEGVEIGRNARIRRAIIDKNVKAPEGMEIGFDLESDRKKFHVSKRGIVVVPKGTTFQGRLK</sequence>
<protein>
    <submittedName>
        <fullName evidence="9">Glucose-1-phosphate adenylyltransferase</fullName>
        <ecNumber evidence="9">2.7.7.27</ecNumber>
    </submittedName>
</protein>
<dbReference type="Gene3D" id="2.160.10.10">
    <property type="entry name" value="Hexapeptide repeat proteins"/>
    <property type="match status" value="1"/>
</dbReference>
<keyword evidence="4" id="KW-0547">Nucleotide-binding</keyword>
<dbReference type="InterPro" id="IPR056818">
    <property type="entry name" value="GlmU/GlgC-like_hexapep"/>
</dbReference>
<dbReference type="PANTHER" id="PTHR43523">
    <property type="entry name" value="GLUCOSE-1-PHOSPHATE ADENYLYLTRANSFERASE-RELATED"/>
    <property type="match status" value="1"/>
</dbReference>
<evidence type="ECO:0000259" key="7">
    <source>
        <dbReference type="Pfam" id="PF00483"/>
    </source>
</evidence>
<accession>A0A3B1C686</accession>
<keyword evidence="3 9" id="KW-0548">Nucleotidyltransferase</keyword>
<dbReference type="EMBL" id="UOGE01000108">
    <property type="protein sequence ID" value="VAX25669.1"/>
    <property type="molecule type" value="Genomic_DNA"/>
</dbReference>
<dbReference type="NCBIfam" id="NF001947">
    <property type="entry name" value="PRK00725.1"/>
    <property type="match status" value="1"/>
</dbReference>
<name>A0A3B1C686_9ZZZZ</name>
<dbReference type="InterPro" id="IPR011831">
    <property type="entry name" value="ADP-Glc_PPase"/>
</dbReference>
<dbReference type="HAMAP" id="MF_00624">
    <property type="entry name" value="GlgC"/>
    <property type="match status" value="1"/>
</dbReference>
<dbReference type="GO" id="GO:0005524">
    <property type="term" value="F:ATP binding"/>
    <property type="evidence" value="ECO:0007669"/>
    <property type="project" value="UniProtKB-KW"/>
</dbReference>
<gene>
    <name evidence="9" type="ORF">MNBD_NITROSPINAE02-1931</name>
</gene>
<dbReference type="PROSITE" id="PS00808">
    <property type="entry name" value="ADP_GLC_PYROPHOSPH_1"/>
    <property type="match status" value="1"/>
</dbReference>
<dbReference type="EC" id="2.7.7.27" evidence="9"/>
<keyword evidence="5" id="KW-0067">ATP-binding</keyword>
<organism evidence="9">
    <name type="scientific">hydrothermal vent metagenome</name>
    <dbReference type="NCBI Taxonomy" id="652676"/>
    <lineage>
        <taxon>unclassified sequences</taxon>
        <taxon>metagenomes</taxon>
        <taxon>ecological metagenomes</taxon>
    </lineage>
</organism>
<dbReference type="PROSITE" id="PS00810">
    <property type="entry name" value="ADP_GLC_PYROPHOSPH_3"/>
    <property type="match status" value="1"/>
</dbReference>
<dbReference type="GO" id="GO:0005978">
    <property type="term" value="P:glycogen biosynthetic process"/>
    <property type="evidence" value="ECO:0007669"/>
    <property type="project" value="UniProtKB-KW"/>
</dbReference>
<dbReference type="AlphaFoldDB" id="A0A3B1C686"/>
<evidence type="ECO:0000256" key="1">
    <source>
        <dbReference type="ARBA" id="ARBA00010443"/>
    </source>
</evidence>
<dbReference type="CDD" id="cd04651">
    <property type="entry name" value="LbH_G1P_AT_C"/>
    <property type="match status" value="1"/>
</dbReference>
<dbReference type="Gene3D" id="3.90.550.10">
    <property type="entry name" value="Spore Coat Polysaccharide Biosynthesis Protein SpsA, Chain A"/>
    <property type="match status" value="1"/>
</dbReference>
<dbReference type="Pfam" id="PF24894">
    <property type="entry name" value="Hexapep_GlmU"/>
    <property type="match status" value="1"/>
</dbReference>
<evidence type="ECO:0000256" key="3">
    <source>
        <dbReference type="ARBA" id="ARBA00022695"/>
    </source>
</evidence>
<dbReference type="InterPro" id="IPR005835">
    <property type="entry name" value="NTP_transferase_dom"/>
</dbReference>
<proteinExistence type="inferred from homology"/>
<dbReference type="CDD" id="cd02508">
    <property type="entry name" value="ADP_Glucose_PP"/>
    <property type="match status" value="1"/>
</dbReference>
<dbReference type="SUPFAM" id="SSF51161">
    <property type="entry name" value="Trimeric LpxA-like enzymes"/>
    <property type="match status" value="1"/>
</dbReference>
<evidence type="ECO:0000256" key="5">
    <source>
        <dbReference type="ARBA" id="ARBA00022840"/>
    </source>
</evidence>
<evidence type="ECO:0000259" key="8">
    <source>
        <dbReference type="Pfam" id="PF24894"/>
    </source>
</evidence>
<dbReference type="NCBIfam" id="NF002023">
    <property type="entry name" value="PRK00844.1"/>
    <property type="match status" value="1"/>
</dbReference>
<evidence type="ECO:0000256" key="4">
    <source>
        <dbReference type="ARBA" id="ARBA00022741"/>
    </source>
</evidence>
<evidence type="ECO:0000313" key="9">
    <source>
        <dbReference type="EMBL" id="VAX25669.1"/>
    </source>
</evidence>
<feature type="domain" description="Glucose-1-phosphate adenylyltransferase/Bifunctional protein GlmU-like C-terminal hexapeptide" evidence="8">
    <location>
        <begin position="295"/>
        <end position="399"/>
    </location>
</feature>
<keyword evidence="2 9" id="KW-0808">Transferase</keyword>